<protein>
    <recommendedName>
        <fullName evidence="7">UDP-N-acetylmuramoylalanine--D-glutamate ligase</fullName>
        <ecNumber evidence="7">6.3.2.9</ecNumber>
    </recommendedName>
</protein>
<dbReference type="Gene3D" id="3.90.190.20">
    <property type="entry name" value="Mur ligase, C-terminal domain"/>
    <property type="match status" value="1"/>
</dbReference>
<dbReference type="InterPro" id="IPR013221">
    <property type="entry name" value="Mur_ligase_cen"/>
</dbReference>
<dbReference type="STRING" id="1801774.A3A05_03650"/>
<dbReference type="Gene3D" id="3.40.50.720">
    <property type="entry name" value="NAD(P)-binding Rossmann-like Domain"/>
    <property type="match status" value="1"/>
</dbReference>
<keyword evidence="6" id="KW-0067">ATP-binding</keyword>
<dbReference type="Pfam" id="PF08245">
    <property type="entry name" value="Mur_ligase_M"/>
    <property type="match status" value="1"/>
</dbReference>
<keyword evidence="4 10" id="KW-0436">Ligase</keyword>
<evidence type="ECO:0000256" key="2">
    <source>
        <dbReference type="ARBA" id="ARBA00004752"/>
    </source>
</evidence>
<keyword evidence="7" id="KW-0131">Cell cycle</keyword>
<dbReference type="NCBIfam" id="TIGR01087">
    <property type="entry name" value="murD"/>
    <property type="match status" value="1"/>
</dbReference>
<dbReference type="Proteomes" id="UP000176187">
    <property type="component" value="Unassembled WGS sequence"/>
</dbReference>
<dbReference type="InterPro" id="IPR036615">
    <property type="entry name" value="Mur_ligase_C_dom_sf"/>
</dbReference>
<dbReference type="GO" id="GO:0051301">
    <property type="term" value="P:cell division"/>
    <property type="evidence" value="ECO:0007669"/>
    <property type="project" value="UniProtKB-KW"/>
</dbReference>
<dbReference type="PANTHER" id="PTHR43692:SF1">
    <property type="entry name" value="UDP-N-ACETYLMURAMOYLALANINE--D-GLUTAMATE LIGASE"/>
    <property type="match status" value="1"/>
</dbReference>
<accession>A0A1F6WWK0</accession>
<dbReference type="GO" id="GO:0071555">
    <property type="term" value="P:cell wall organization"/>
    <property type="evidence" value="ECO:0007669"/>
    <property type="project" value="UniProtKB-KW"/>
</dbReference>
<dbReference type="SUPFAM" id="SSF53623">
    <property type="entry name" value="MurD-like peptide ligases, catalytic domain"/>
    <property type="match status" value="1"/>
</dbReference>
<proteinExistence type="predicted"/>
<evidence type="ECO:0000256" key="1">
    <source>
        <dbReference type="ARBA" id="ARBA00004496"/>
    </source>
</evidence>
<evidence type="ECO:0000259" key="9">
    <source>
        <dbReference type="Pfam" id="PF08245"/>
    </source>
</evidence>
<name>A0A1F6WWK0_9BACT</name>
<dbReference type="GO" id="GO:0009252">
    <property type="term" value="P:peptidoglycan biosynthetic process"/>
    <property type="evidence" value="ECO:0007669"/>
    <property type="project" value="UniProtKB-UniPathway"/>
</dbReference>
<evidence type="ECO:0000256" key="3">
    <source>
        <dbReference type="ARBA" id="ARBA00022490"/>
    </source>
</evidence>
<dbReference type="InterPro" id="IPR004101">
    <property type="entry name" value="Mur_ligase_C"/>
</dbReference>
<feature type="domain" description="Mur ligase C-terminal" evidence="8">
    <location>
        <begin position="309"/>
        <end position="429"/>
    </location>
</feature>
<evidence type="ECO:0000313" key="10">
    <source>
        <dbReference type="EMBL" id="OGI86184.1"/>
    </source>
</evidence>
<evidence type="ECO:0000256" key="6">
    <source>
        <dbReference type="ARBA" id="ARBA00022840"/>
    </source>
</evidence>
<keyword evidence="3" id="KW-0963">Cytoplasm</keyword>
<comment type="subcellular location">
    <subcellularLocation>
        <location evidence="1 7">Cytoplasm</location>
    </subcellularLocation>
</comment>
<keyword evidence="7" id="KW-0132">Cell division</keyword>
<dbReference type="Pfam" id="PF21799">
    <property type="entry name" value="MurD-like_N"/>
    <property type="match status" value="1"/>
</dbReference>
<comment type="caution">
    <text evidence="10">The sequence shown here is derived from an EMBL/GenBank/DDBJ whole genome shotgun (WGS) entry which is preliminary data.</text>
</comment>
<sequence>MIWKNLKNYMNNYKEFFQDKKITVIGLGLLGRGVGDAAFLAECGAKLTVTDLKTKEQLKESLKKLKKFKGIKYVLGKHKLEDFRNADFILKAAGVPLDSIYIKEARKNKIPVEMSASLFAKLSNLPVIGITGTRGKSTVTHLIAHILKSAGKKVILGGNVREVSNLQLLKKVKNTEIAVLELDSWQLQGFGESKISPHIAIFTNFLPDHFNYYKGNISKYFFDKANIFKYQKKGDVLIVGKKVLPFLKKFKLKSKIFISSDKLQKGRDFNLPGEHNKYNAQLAVEVVQLLRISKVKIKKALATFTPLPGRLEFLRIVRGVKIYNDNSSTTPEATIAALWAVGDTKKRKIVLIIGGDNKFLDMTELLREIPKFCSKVVLFNEKGTRTIRDKVVKFKKKGIEVYNEEGINNTVKRAFAIARPGETILFSPAFSSFGKYFKNEYDRGDQFMDIIKQLK</sequence>
<dbReference type="EC" id="6.3.2.9" evidence="7"/>
<dbReference type="SUPFAM" id="SSF53244">
    <property type="entry name" value="MurD-like peptide ligases, peptide-binding domain"/>
    <property type="match status" value="1"/>
</dbReference>
<dbReference type="InterPro" id="IPR005762">
    <property type="entry name" value="MurD"/>
</dbReference>
<dbReference type="PANTHER" id="PTHR43692">
    <property type="entry name" value="UDP-N-ACETYLMURAMOYLALANINE--D-GLUTAMATE LIGASE"/>
    <property type="match status" value="1"/>
</dbReference>
<comment type="function">
    <text evidence="7">Cell wall formation. Catalyzes the addition of glutamate to the nucleotide precursor UDP-N-acetylmuramoyl-L-alanine (UMA).</text>
</comment>
<dbReference type="InterPro" id="IPR036565">
    <property type="entry name" value="Mur-like_cat_sf"/>
</dbReference>
<organism evidence="10 11">
    <name type="scientific">Candidatus Nomurabacteria bacterium RIFCSPLOWO2_01_FULL_41_12</name>
    <dbReference type="NCBI Taxonomy" id="1801774"/>
    <lineage>
        <taxon>Bacteria</taxon>
        <taxon>Candidatus Nomuraibacteriota</taxon>
    </lineage>
</organism>
<keyword evidence="7" id="KW-0961">Cell wall biogenesis/degradation</keyword>
<evidence type="ECO:0000313" key="11">
    <source>
        <dbReference type="Proteomes" id="UP000176187"/>
    </source>
</evidence>
<comment type="catalytic activity">
    <reaction evidence="7">
        <text>UDP-N-acetyl-alpha-D-muramoyl-L-alanine + D-glutamate + ATP = UDP-N-acetyl-alpha-D-muramoyl-L-alanyl-D-glutamate + ADP + phosphate + H(+)</text>
        <dbReference type="Rhea" id="RHEA:16429"/>
        <dbReference type="ChEBI" id="CHEBI:15378"/>
        <dbReference type="ChEBI" id="CHEBI:29986"/>
        <dbReference type="ChEBI" id="CHEBI:30616"/>
        <dbReference type="ChEBI" id="CHEBI:43474"/>
        <dbReference type="ChEBI" id="CHEBI:83898"/>
        <dbReference type="ChEBI" id="CHEBI:83900"/>
        <dbReference type="ChEBI" id="CHEBI:456216"/>
        <dbReference type="EC" id="6.3.2.9"/>
    </reaction>
</comment>
<evidence type="ECO:0000259" key="8">
    <source>
        <dbReference type="Pfam" id="PF02875"/>
    </source>
</evidence>
<evidence type="ECO:0000256" key="4">
    <source>
        <dbReference type="ARBA" id="ARBA00022598"/>
    </source>
</evidence>
<evidence type="ECO:0000256" key="7">
    <source>
        <dbReference type="RuleBase" id="RU003664"/>
    </source>
</evidence>
<dbReference type="UniPathway" id="UPA00219"/>
<gene>
    <name evidence="10" type="ORF">A3A05_03650</name>
</gene>
<dbReference type="AlphaFoldDB" id="A0A1F6WWK0"/>
<dbReference type="GO" id="GO:0005737">
    <property type="term" value="C:cytoplasm"/>
    <property type="evidence" value="ECO:0007669"/>
    <property type="project" value="UniProtKB-SubCell"/>
</dbReference>
<dbReference type="GO" id="GO:0008360">
    <property type="term" value="P:regulation of cell shape"/>
    <property type="evidence" value="ECO:0007669"/>
    <property type="project" value="UniProtKB-KW"/>
</dbReference>
<reference evidence="10 11" key="1">
    <citation type="journal article" date="2016" name="Nat. Commun.">
        <title>Thousands of microbial genomes shed light on interconnected biogeochemical processes in an aquifer system.</title>
        <authorList>
            <person name="Anantharaman K."/>
            <person name="Brown C.T."/>
            <person name="Hug L.A."/>
            <person name="Sharon I."/>
            <person name="Castelle C.J."/>
            <person name="Probst A.J."/>
            <person name="Thomas B.C."/>
            <person name="Singh A."/>
            <person name="Wilkins M.J."/>
            <person name="Karaoz U."/>
            <person name="Brodie E.L."/>
            <person name="Williams K.H."/>
            <person name="Hubbard S.S."/>
            <person name="Banfield J.F."/>
        </authorList>
    </citation>
    <scope>NUCLEOTIDE SEQUENCE [LARGE SCALE GENOMIC DNA]</scope>
</reference>
<keyword evidence="7" id="KW-0133">Cell shape</keyword>
<dbReference type="Gene3D" id="3.40.1190.10">
    <property type="entry name" value="Mur-like, catalytic domain"/>
    <property type="match status" value="1"/>
</dbReference>
<comment type="pathway">
    <text evidence="2 7">Cell wall biogenesis; peptidoglycan biosynthesis.</text>
</comment>
<dbReference type="Pfam" id="PF02875">
    <property type="entry name" value="Mur_ligase_C"/>
    <property type="match status" value="1"/>
</dbReference>
<dbReference type="GO" id="GO:0008764">
    <property type="term" value="F:UDP-N-acetylmuramoylalanine-D-glutamate ligase activity"/>
    <property type="evidence" value="ECO:0007669"/>
    <property type="project" value="UniProtKB-EC"/>
</dbReference>
<keyword evidence="5" id="KW-0547">Nucleotide-binding</keyword>
<keyword evidence="7" id="KW-0573">Peptidoglycan synthesis</keyword>
<dbReference type="SUPFAM" id="SSF51984">
    <property type="entry name" value="MurCD N-terminal domain"/>
    <property type="match status" value="1"/>
</dbReference>
<evidence type="ECO:0000256" key="5">
    <source>
        <dbReference type="ARBA" id="ARBA00022741"/>
    </source>
</evidence>
<dbReference type="GO" id="GO:0005524">
    <property type="term" value="F:ATP binding"/>
    <property type="evidence" value="ECO:0007669"/>
    <property type="project" value="UniProtKB-KW"/>
</dbReference>
<feature type="domain" description="Mur ligase central" evidence="9">
    <location>
        <begin position="130"/>
        <end position="240"/>
    </location>
</feature>
<dbReference type="EMBL" id="MFUY01000013">
    <property type="protein sequence ID" value="OGI86184.1"/>
    <property type="molecule type" value="Genomic_DNA"/>
</dbReference>